<evidence type="ECO:0000256" key="1">
    <source>
        <dbReference type="SAM" id="SignalP"/>
    </source>
</evidence>
<keyword evidence="2" id="KW-1185">Reference proteome</keyword>
<protein>
    <submittedName>
        <fullName evidence="3">Uncharacterized protein</fullName>
    </submittedName>
</protein>
<keyword evidence="1" id="KW-0732">Signal</keyword>
<evidence type="ECO:0000313" key="3">
    <source>
        <dbReference type="WBParaSite" id="PDA_v2.g25085.t1"/>
    </source>
</evidence>
<feature type="chain" id="PRO_5037874459" evidence="1">
    <location>
        <begin position="19"/>
        <end position="155"/>
    </location>
</feature>
<dbReference type="AlphaFoldDB" id="A0A914Q1M1"/>
<reference evidence="3" key="1">
    <citation type="submission" date="2022-11" db="UniProtKB">
        <authorList>
            <consortium name="WormBaseParasite"/>
        </authorList>
    </citation>
    <scope>IDENTIFICATION</scope>
</reference>
<accession>A0A914Q1M1</accession>
<proteinExistence type="predicted"/>
<sequence>MIKVFILFSLCIISVTEADTVIASWGNPPERGSPSDPNSASYMFGGDSSSSSSGDAISLSEFFDRLAGRSSSSSYSYPSSSSNYNYYQAPQPIYGQTGYTTGRINYIQGFQAQQNLNYNEYSYHYWRCINYYRGQYYYSYTFNGYVCDTRANRSG</sequence>
<dbReference type="WBParaSite" id="PDA_v2.g25085.t1">
    <property type="protein sequence ID" value="PDA_v2.g25085.t1"/>
    <property type="gene ID" value="PDA_v2.g25085"/>
</dbReference>
<feature type="signal peptide" evidence="1">
    <location>
        <begin position="1"/>
        <end position="18"/>
    </location>
</feature>
<dbReference type="Proteomes" id="UP000887578">
    <property type="component" value="Unplaced"/>
</dbReference>
<evidence type="ECO:0000313" key="2">
    <source>
        <dbReference type="Proteomes" id="UP000887578"/>
    </source>
</evidence>
<organism evidence="2 3">
    <name type="scientific">Panagrolaimus davidi</name>
    <dbReference type="NCBI Taxonomy" id="227884"/>
    <lineage>
        <taxon>Eukaryota</taxon>
        <taxon>Metazoa</taxon>
        <taxon>Ecdysozoa</taxon>
        <taxon>Nematoda</taxon>
        <taxon>Chromadorea</taxon>
        <taxon>Rhabditida</taxon>
        <taxon>Tylenchina</taxon>
        <taxon>Panagrolaimomorpha</taxon>
        <taxon>Panagrolaimoidea</taxon>
        <taxon>Panagrolaimidae</taxon>
        <taxon>Panagrolaimus</taxon>
    </lineage>
</organism>
<name>A0A914Q1M1_9BILA</name>